<dbReference type="SMART" id="SM00220">
    <property type="entry name" value="S_TKc"/>
    <property type="match status" value="1"/>
</dbReference>
<dbReference type="InterPro" id="IPR000719">
    <property type="entry name" value="Prot_kinase_dom"/>
</dbReference>
<dbReference type="InterPro" id="IPR001245">
    <property type="entry name" value="Ser-Thr/Tyr_kinase_cat_dom"/>
</dbReference>
<dbReference type="InterPro" id="IPR008271">
    <property type="entry name" value="Ser/Thr_kinase_AS"/>
</dbReference>
<dbReference type="PROSITE" id="PS00108">
    <property type="entry name" value="PROTEIN_KINASE_ST"/>
    <property type="match status" value="1"/>
</dbReference>
<evidence type="ECO:0008006" key="6">
    <source>
        <dbReference type="Google" id="ProtNLM"/>
    </source>
</evidence>
<proteinExistence type="predicted"/>
<sequence>MSMKDTAESCSSRAGVDSSRTHPRLQQQQRHKLEAYAEVLRRLRKAGRPEVLTPSFEDGLLNHFNRLPERYALDVNVERAEDVLTHKKLLELAQEPANRPVFAVRLVQVPPFPEGKQVDSSDSDAPRTGHAQSDSTYFRQGVHPPLPFGSSPNLEALAFECSRQQVQDGASVAKAVQHLRPMHEITFSTHDKPKLLSLLTFLLAELGLNIHEAHAFSTSDGYSLDVFVVDGWPYEYLSLLLFNCVETKQLRDSLQKEIHKMGVSFFLYYHGTYNSQDIAIKVLKPESVNVDMQQEFAQEVFIMRNIHHSNVVQFIGACTRPNFCIVTEFMSGGSVYDFLHRQKGVFEIPALLQVAIDVSRGMNYLHQNNIVHRDLKTANLLMDENEASNFSTFIH</sequence>
<organism evidence="4 5">
    <name type="scientific">Musa balbisiana</name>
    <name type="common">Banana</name>
    <dbReference type="NCBI Taxonomy" id="52838"/>
    <lineage>
        <taxon>Eukaryota</taxon>
        <taxon>Viridiplantae</taxon>
        <taxon>Streptophyta</taxon>
        <taxon>Embryophyta</taxon>
        <taxon>Tracheophyta</taxon>
        <taxon>Spermatophyta</taxon>
        <taxon>Magnoliopsida</taxon>
        <taxon>Liliopsida</taxon>
        <taxon>Zingiberales</taxon>
        <taxon>Musaceae</taxon>
        <taxon>Musa</taxon>
    </lineage>
</organism>
<evidence type="ECO:0000313" key="5">
    <source>
        <dbReference type="Proteomes" id="UP000317650"/>
    </source>
</evidence>
<evidence type="ECO:0000256" key="1">
    <source>
        <dbReference type="SAM" id="MobiDB-lite"/>
    </source>
</evidence>
<dbReference type="Pfam" id="PF07714">
    <property type="entry name" value="PK_Tyr_Ser-Thr"/>
    <property type="match status" value="1"/>
</dbReference>
<feature type="domain" description="ACT" evidence="3">
    <location>
        <begin position="184"/>
        <end position="274"/>
    </location>
</feature>
<dbReference type="PROSITE" id="PS50011">
    <property type="entry name" value="PROTEIN_KINASE_DOM"/>
    <property type="match status" value="1"/>
</dbReference>
<dbReference type="SUPFAM" id="SSF55021">
    <property type="entry name" value="ACT-like"/>
    <property type="match status" value="1"/>
</dbReference>
<dbReference type="InterPro" id="IPR045865">
    <property type="entry name" value="ACT-like_dom_sf"/>
</dbReference>
<dbReference type="PROSITE" id="PS51671">
    <property type="entry name" value="ACT"/>
    <property type="match status" value="1"/>
</dbReference>
<evidence type="ECO:0000259" key="3">
    <source>
        <dbReference type="PROSITE" id="PS51671"/>
    </source>
</evidence>
<dbReference type="PANTHER" id="PTHR44329">
    <property type="entry name" value="SERINE/THREONINE-PROTEIN KINASE TNNI3K-RELATED"/>
    <property type="match status" value="1"/>
</dbReference>
<name>A0A4S8JN99_MUSBA</name>
<dbReference type="EMBL" id="PYDT01000004">
    <property type="protein sequence ID" value="THU63651.1"/>
    <property type="molecule type" value="Genomic_DNA"/>
</dbReference>
<accession>A0A4S8JN99</accession>
<dbReference type="InterPro" id="IPR011009">
    <property type="entry name" value="Kinase-like_dom_sf"/>
</dbReference>
<dbReference type="InterPro" id="IPR051681">
    <property type="entry name" value="Ser/Thr_Kinases-Pseudokinases"/>
</dbReference>
<dbReference type="Proteomes" id="UP000317650">
    <property type="component" value="Chromosome 1"/>
</dbReference>
<dbReference type="Gene3D" id="3.30.200.20">
    <property type="entry name" value="Phosphorylase Kinase, domain 1"/>
    <property type="match status" value="1"/>
</dbReference>
<reference evidence="4 5" key="1">
    <citation type="journal article" date="2019" name="Nat. Plants">
        <title>Genome sequencing of Musa balbisiana reveals subgenome evolution and function divergence in polyploid bananas.</title>
        <authorList>
            <person name="Yao X."/>
        </authorList>
    </citation>
    <scope>NUCLEOTIDE SEQUENCE [LARGE SCALE GENOMIC DNA]</scope>
    <source>
        <strain evidence="5">cv. DH-PKW</strain>
        <tissue evidence="4">Leaves</tissue>
    </source>
</reference>
<feature type="domain" description="Protein kinase" evidence="2">
    <location>
        <begin position="255"/>
        <end position="395"/>
    </location>
</feature>
<dbReference type="GO" id="GO:0005524">
    <property type="term" value="F:ATP binding"/>
    <property type="evidence" value="ECO:0007669"/>
    <property type="project" value="InterPro"/>
</dbReference>
<dbReference type="PANTHER" id="PTHR44329:SF128">
    <property type="entry name" value="SERINE_THREONINE-PROTEIN KINASE STY46"/>
    <property type="match status" value="1"/>
</dbReference>
<dbReference type="SUPFAM" id="SSF56112">
    <property type="entry name" value="Protein kinase-like (PK-like)"/>
    <property type="match status" value="1"/>
</dbReference>
<comment type="caution">
    <text evidence="4">The sequence shown here is derived from an EMBL/GenBank/DDBJ whole genome shotgun (WGS) entry which is preliminary data.</text>
</comment>
<feature type="compositionally biased region" description="Basic and acidic residues" evidence="1">
    <location>
        <begin position="116"/>
        <end position="127"/>
    </location>
</feature>
<keyword evidence="5" id="KW-1185">Reference proteome</keyword>
<dbReference type="Gene3D" id="1.10.510.10">
    <property type="entry name" value="Transferase(Phosphotransferase) domain 1"/>
    <property type="match status" value="1"/>
</dbReference>
<protein>
    <recommendedName>
        <fullName evidence="6">Protein kinase domain-containing protein</fullName>
    </recommendedName>
</protein>
<dbReference type="STRING" id="52838.A0A4S8JN99"/>
<dbReference type="GO" id="GO:0004674">
    <property type="term" value="F:protein serine/threonine kinase activity"/>
    <property type="evidence" value="ECO:0007669"/>
    <property type="project" value="TreeGrafter"/>
</dbReference>
<feature type="region of interest" description="Disordered" evidence="1">
    <location>
        <begin position="1"/>
        <end position="31"/>
    </location>
</feature>
<gene>
    <name evidence="4" type="ORF">C4D60_Mb01t18060</name>
</gene>
<evidence type="ECO:0000259" key="2">
    <source>
        <dbReference type="PROSITE" id="PS50011"/>
    </source>
</evidence>
<feature type="region of interest" description="Disordered" evidence="1">
    <location>
        <begin position="113"/>
        <end position="138"/>
    </location>
</feature>
<evidence type="ECO:0000313" key="4">
    <source>
        <dbReference type="EMBL" id="THU63651.1"/>
    </source>
</evidence>
<dbReference type="InterPro" id="IPR002912">
    <property type="entry name" value="ACT_dom"/>
</dbReference>
<dbReference type="AlphaFoldDB" id="A0A4S8JN99"/>